<name>A0AA36IZM6_9DINO</name>
<organism evidence="1 2">
    <name type="scientific">Effrenium voratum</name>
    <dbReference type="NCBI Taxonomy" id="2562239"/>
    <lineage>
        <taxon>Eukaryota</taxon>
        <taxon>Sar</taxon>
        <taxon>Alveolata</taxon>
        <taxon>Dinophyceae</taxon>
        <taxon>Suessiales</taxon>
        <taxon>Symbiodiniaceae</taxon>
        <taxon>Effrenium</taxon>
    </lineage>
</organism>
<sequence length="106" mass="11643">MCQVVVVCKLHSFRPGNVPTETAMCSIVFTRVTTRQTSTLDPCCSATREASSHVLQDAQQHIRQQLVGDWQNLLACSADLSWLGLRAYAPSPGCLQTNVAFGQEMM</sequence>
<protein>
    <submittedName>
        <fullName evidence="1">Uncharacterized protein</fullName>
    </submittedName>
</protein>
<dbReference type="EMBL" id="CAUJNA010003236">
    <property type="protein sequence ID" value="CAJ1396551.1"/>
    <property type="molecule type" value="Genomic_DNA"/>
</dbReference>
<dbReference type="AlphaFoldDB" id="A0AA36IZM6"/>
<accession>A0AA36IZM6</accession>
<reference evidence="1" key="1">
    <citation type="submission" date="2023-08" db="EMBL/GenBank/DDBJ databases">
        <authorList>
            <person name="Chen Y."/>
            <person name="Shah S."/>
            <person name="Dougan E. K."/>
            <person name="Thang M."/>
            <person name="Chan C."/>
        </authorList>
    </citation>
    <scope>NUCLEOTIDE SEQUENCE</scope>
</reference>
<evidence type="ECO:0000313" key="2">
    <source>
        <dbReference type="Proteomes" id="UP001178507"/>
    </source>
</evidence>
<comment type="caution">
    <text evidence="1">The sequence shown here is derived from an EMBL/GenBank/DDBJ whole genome shotgun (WGS) entry which is preliminary data.</text>
</comment>
<proteinExistence type="predicted"/>
<keyword evidence="2" id="KW-1185">Reference proteome</keyword>
<gene>
    <name evidence="1" type="ORF">EVOR1521_LOCUS20765</name>
</gene>
<dbReference type="Proteomes" id="UP001178507">
    <property type="component" value="Unassembled WGS sequence"/>
</dbReference>
<evidence type="ECO:0000313" key="1">
    <source>
        <dbReference type="EMBL" id="CAJ1396551.1"/>
    </source>
</evidence>